<keyword evidence="2" id="KW-0456">Lyase</keyword>
<dbReference type="Gene3D" id="1.10.275.10">
    <property type="entry name" value="Fumarase/aspartase (N-terminal domain)"/>
    <property type="match status" value="1"/>
</dbReference>
<evidence type="ECO:0000313" key="2">
    <source>
        <dbReference type="EMBL" id="CAB3727571.1"/>
    </source>
</evidence>
<dbReference type="Proteomes" id="UP000494249">
    <property type="component" value="Unassembled WGS sequence"/>
</dbReference>
<dbReference type="CDD" id="cd00332">
    <property type="entry name" value="PAL-HAL"/>
    <property type="match status" value="1"/>
</dbReference>
<dbReference type="Gene3D" id="1.20.200.10">
    <property type="entry name" value="Fumarase/aspartase (Central domain)"/>
    <property type="match status" value="1"/>
</dbReference>
<protein>
    <submittedName>
        <fullName evidence="2">Histidine ammonia-lyase</fullName>
        <ecNumber evidence="2">4.3.1.3</ecNumber>
    </submittedName>
</protein>
<dbReference type="InterPro" id="IPR001106">
    <property type="entry name" value="Aromatic_Lyase"/>
</dbReference>
<sequence length="556" mass="57696">MAVIRSDRPLDWAQVAAVAAGEPLELSADARARIAAARVLVEQIVERGIRAYGVNTGVGALCDVIVSPAEQRTLSRNILMSHAVGVGAPLGVAETRAIMAAAVNNFAHGHSGVRLDVADQLVALLNADCLPEVPAFGSVGYLSHMAHIALVCIGEGYVRFRGERLKGRDALRLLGREPLVLEAKEGLSLINGTPCVTGLAALALARAVRLFDWTDVVAAMSFENLRGQLAAFDADSLALRVSPGLNLVGERMRTALADSGILAAVVGQRTQDPLSMRTIPHVHGAARDVLAATADVVNRELASITDNPIVAGTPEEPRVYSQAHAVGASIALAMDSLATAIAQVAAMAERRLDRLVNPLVSGLPAFLAEPGGTCSGFMIAQYTAASLVAQNRRLALPASLDGGITSGLQEDHLCHATPAALKALEIVDNAGRIVAIELLAAAQAYDLQATDAPRAPHTHALWQRVRQKVPTYRDDRPLAEDMSVAFGMIAGEAPPPLPTPGKMGPPDDIRHAAPDATTNSGAEFVAGASIAGVSAAEAFPAAANSANSTISAAHAA</sequence>
<gene>
    <name evidence="2" type="primary">hutH_2</name>
    <name evidence="2" type="ORF">LMG22037_05298</name>
</gene>
<organism evidence="2 3">
    <name type="scientific">Paraburkholderia phenoliruptrix</name>
    <dbReference type="NCBI Taxonomy" id="252970"/>
    <lineage>
        <taxon>Bacteria</taxon>
        <taxon>Pseudomonadati</taxon>
        <taxon>Pseudomonadota</taxon>
        <taxon>Betaproteobacteria</taxon>
        <taxon>Burkholderiales</taxon>
        <taxon>Burkholderiaceae</taxon>
        <taxon>Paraburkholderia</taxon>
    </lineage>
</organism>
<dbReference type="GO" id="GO:0004397">
    <property type="term" value="F:histidine ammonia-lyase activity"/>
    <property type="evidence" value="ECO:0007669"/>
    <property type="project" value="UniProtKB-EC"/>
</dbReference>
<proteinExistence type="predicted"/>
<accession>A0A6J5C7S6</accession>
<feature type="region of interest" description="Disordered" evidence="1">
    <location>
        <begin position="492"/>
        <end position="513"/>
    </location>
</feature>
<dbReference type="EMBL" id="CADIKB010000036">
    <property type="protein sequence ID" value="CAB3727571.1"/>
    <property type="molecule type" value="Genomic_DNA"/>
</dbReference>
<evidence type="ECO:0000256" key="1">
    <source>
        <dbReference type="SAM" id="MobiDB-lite"/>
    </source>
</evidence>
<name>A0A6J5C7S6_9BURK</name>
<dbReference type="EC" id="4.3.1.3" evidence="2"/>
<dbReference type="RefSeq" id="WP_035480863.1">
    <property type="nucleotide sequence ID" value="NZ_CADFGL010000026.1"/>
</dbReference>
<dbReference type="SUPFAM" id="SSF48557">
    <property type="entry name" value="L-aspartase-like"/>
    <property type="match status" value="1"/>
</dbReference>
<dbReference type="InterPro" id="IPR008948">
    <property type="entry name" value="L-Aspartase-like"/>
</dbReference>
<reference evidence="2 3" key="1">
    <citation type="submission" date="2020-04" db="EMBL/GenBank/DDBJ databases">
        <authorList>
            <person name="De Canck E."/>
        </authorList>
    </citation>
    <scope>NUCLEOTIDE SEQUENCE [LARGE SCALE GENOMIC DNA]</scope>
    <source>
        <strain evidence="2 3">LMG 22037</strain>
    </source>
</reference>
<dbReference type="AlphaFoldDB" id="A0A6J5C7S6"/>
<dbReference type="Pfam" id="PF00221">
    <property type="entry name" value="Lyase_aromatic"/>
    <property type="match status" value="1"/>
</dbReference>
<evidence type="ECO:0000313" key="3">
    <source>
        <dbReference type="Proteomes" id="UP000494249"/>
    </source>
</evidence>
<dbReference type="InterPro" id="IPR024083">
    <property type="entry name" value="Fumarase/histidase_N"/>
</dbReference>
<dbReference type="PANTHER" id="PTHR10362">
    <property type="entry name" value="HISTIDINE AMMONIA-LYASE"/>
    <property type="match status" value="1"/>
</dbReference>